<dbReference type="Pfam" id="PF02469">
    <property type="entry name" value="Fasciclin"/>
    <property type="match status" value="1"/>
</dbReference>
<dbReference type="InterPro" id="IPR036378">
    <property type="entry name" value="FAS1_dom_sf"/>
</dbReference>
<organism evidence="8 9">
    <name type="scientific">Clitoria ternatea</name>
    <name type="common">Butterfly pea</name>
    <dbReference type="NCBI Taxonomy" id="43366"/>
    <lineage>
        <taxon>Eukaryota</taxon>
        <taxon>Viridiplantae</taxon>
        <taxon>Streptophyta</taxon>
        <taxon>Embryophyta</taxon>
        <taxon>Tracheophyta</taxon>
        <taxon>Spermatophyta</taxon>
        <taxon>Magnoliopsida</taxon>
        <taxon>eudicotyledons</taxon>
        <taxon>Gunneridae</taxon>
        <taxon>Pentapetalae</taxon>
        <taxon>rosids</taxon>
        <taxon>fabids</taxon>
        <taxon>Fabales</taxon>
        <taxon>Fabaceae</taxon>
        <taxon>Papilionoideae</taxon>
        <taxon>50 kb inversion clade</taxon>
        <taxon>NPAAA clade</taxon>
        <taxon>indigoferoid/millettioid clade</taxon>
        <taxon>Phaseoleae</taxon>
        <taxon>Clitoria</taxon>
    </lineage>
</organism>
<dbReference type="AlphaFoldDB" id="A0AAN9ETJ8"/>
<feature type="compositionally biased region" description="Polar residues" evidence="4">
    <location>
        <begin position="199"/>
        <end position="235"/>
    </location>
</feature>
<dbReference type="Gene3D" id="2.30.180.10">
    <property type="entry name" value="FAS1 domain"/>
    <property type="match status" value="1"/>
</dbReference>
<evidence type="ECO:0000256" key="5">
    <source>
        <dbReference type="SAM" id="Phobius"/>
    </source>
</evidence>
<feature type="compositionally biased region" description="Low complexity" evidence="4">
    <location>
        <begin position="477"/>
        <end position="487"/>
    </location>
</feature>
<name>A0AAN9ETJ8_CLITE</name>
<evidence type="ECO:0000256" key="1">
    <source>
        <dbReference type="ARBA" id="ARBA00004123"/>
    </source>
</evidence>
<evidence type="ECO:0000256" key="3">
    <source>
        <dbReference type="ARBA" id="ARBA00023242"/>
    </source>
</evidence>
<feature type="compositionally biased region" description="Basic and acidic residues" evidence="4">
    <location>
        <begin position="464"/>
        <end position="476"/>
    </location>
</feature>
<comment type="similarity">
    <text evidence="2">Belongs to the fasciclin-like AGP family.</text>
</comment>
<evidence type="ECO:0000256" key="4">
    <source>
        <dbReference type="SAM" id="MobiDB-lite"/>
    </source>
</evidence>
<dbReference type="InterPro" id="IPR022003">
    <property type="entry name" value="RST"/>
</dbReference>
<evidence type="ECO:0000259" key="7">
    <source>
        <dbReference type="PROSITE" id="PS51879"/>
    </source>
</evidence>
<dbReference type="SMART" id="SM00554">
    <property type="entry name" value="FAS1"/>
    <property type="match status" value="1"/>
</dbReference>
<keyword evidence="3" id="KW-0539">Nucleus</keyword>
<feature type="transmembrane region" description="Helical" evidence="5">
    <location>
        <begin position="12"/>
        <end position="32"/>
    </location>
</feature>
<dbReference type="Proteomes" id="UP001359559">
    <property type="component" value="Unassembled WGS sequence"/>
</dbReference>
<dbReference type="Pfam" id="PF12174">
    <property type="entry name" value="RST"/>
    <property type="match status" value="1"/>
</dbReference>
<feature type="domain" description="FAS1" evidence="6">
    <location>
        <begin position="47"/>
        <end position="181"/>
    </location>
</feature>
<dbReference type="PROSITE" id="PS50213">
    <property type="entry name" value="FAS1"/>
    <property type="match status" value="1"/>
</dbReference>
<feature type="region of interest" description="Disordered" evidence="4">
    <location>
        <begin position="444"/>
        <end position="487"/>
    </location>
</feature>
<dbReference type="SUPFAM" id="SSF82153">
    <property type="entry name" value="FAS1 domain"/>
    <property type="match status" value="1"/>
</dbReference>
<keyword evidence="5" id="KW-0812">Transmembrane</keyword>
<evidence type="ECO:0008006" key="10">
    <source>
        <dbReference type="Google" id="ProtNLM"/>
    </source>
</evidence>
<evidence type="ECO:0000313" key="8">
    <source>
        <dbReference type="EMBL" id="KAK7263414.1"/>
    </source>
</evidence>
<keyword evidence="5" id="KW-1133">Transmembrane helix</keyword>
<keyword evidence="9" id="KW-1185">Reference proteome</keyword>
<dbReference type="PROSITE" id="PS51879">
    <property type="entry name" value="RST"/>
    <property type="match status" value="1"/>
</dbReference>
<feature type="region of interest" description="Disordered" evidence="4">
    <location>
        <begin position="199"/>
        <end position="242"/>
    </location>
</feature>
<evidence type="ECO:0000313" key="9">
    <source>
        <dbReference type="Proteomes" id="UP001359559"/>
    </source>
</evidence>
<dbReference type="InterPro" id="IPR013103">
    <property type="entry name" value="RVT_2"/>
</dbReference>
<protein>
    <recommendedName>
        <fullName evidence="10">FAS1 domain-containing protein</fullName>
    </recommendedName>
</protein>
<dbReference type="GO" id="GO:0005634">
    <property type="term" value="C:nucleus"/>
    <property type="evidence" value="ECO:0007669"/>
    <property type="project" value="UniProtKB-SubCell"/>
</dbReference>
<proteinExistence type="inferred from homology"/>
<reference evidence="8 9" key="1">
    <citation type="submission" date="2024-01" db="EMBL/GenBank/DDBJ databases">
        <title>The genomes of 5 underutilized Papilionoideae crops provide insights into root nodulation and disease resistance.</title>
        <authorList>
            <person name="Yuan L."/>
        </authorList>
    </citation>
    <scope>NUCLEOTIDE SEQUENCE [LARGE SCALE GENOMIC DNA]</scope>
    <source>
        <strain evidence="8">LY-2023</strain>
        <tissue evidence="8">Leaf</tissue>
    </source>
</reference>
<evidence type="ECO:0000256" key="2">
    <source>
        <dbReference type="ARBA" id="ARBA00007843"/>
    </source>
</evidence>
<dbReference type="PANTHER" id="PTHR37232">
    <property type="entry name" value="FASCICLIN DOMAIN PROTEIN"/>
    <property type="match status" value="1"/>
</dbReference>
<sequence>MKRGQFLKHSIAIVTMVCVCCFMIVIVTFLKLPETSVENREMGFYPVIRSRKVSHKDVKLGKFGEMMIDMLPQDLAFTVFVPSEEAFKRDLRLSVNESLRLDKFNDTYAIVTRILGFSAVPRALSSANVALGELVSYDSLSGFPLFISKDIDGMLVVNRIRSEMVDVRKEEVVVHVMDGVIMDAEFELSLSGLDSVLSQGSNNTSSQSLPQWHTSNHDSQNQEPKTAQQQEQPSSGMDLKQHGSLVEQVQHVASQDINNSHLSHKQSQDECHQVPAAQVSLQNSQAVEIQNTEKDPVLNNEVVKTYNPCSETQYAKLQQMSNQQATVSEQASNQINCNKQVPFGALLPILMPQLAKDRAMQLQTLFTKLKKDEIPKSSFVQLMKSTVVEQLLRLALAQVQMQSQTMPNQGPAVQQQPVRMATGSSGARRLNDPHVLAQMCQRSMGATTDQSRMTSTAGQTVESSARKSQESDDKIESQGLQSSQLPSSSSVAKGFLQKEGVDYVEGFAPVARIETVRFMVAIACVRNWSLHQLDVKSAFLNGPLEEEVYVEQPPGFRVAGHAGKVFKLRKALYGLKQAPRAGNKKIDSVLVKIGFVKCISEHDVYVKGDTNTNLIISCLYVDDLLISGGNDEDIAKVKQLLMSQFEMTDMGFLSYFLGINSRKLKQEF</sequence>
<feature type="compositionally biased region" description="Polar residues" evidence="4">
    <location>
        <begin position="444"/>
        <end position="463"/>
    </location>
</feature>
<evidence type="ECO:0000259" key="6">
    <source>
        <dbReference type="PROSITE" id="PS50213"/>
    </source>
</evidence>
<gene>
    <name evidence="8" type="ORF">RJT34_31003</name>
</gene>
<dbReference type="EMBL" id="JAYKXN010000008">
    <property type="protein sequence ID" value="KAK7263414.1"/>
    <property type="molecule type" value="Genomic_DNA"/>
</dbReference>
<comment type="caution">
    <text evidence="8">The sequence shown here is derived from an EMBL/GenBank/DDBJ whole genome shotgun (WGS) entry which is preliminary data.</text>
</comment>
<accession>A0AAN9ETJ8</accession>
<dbReference type="Pfam" id="PF07727">
    <property type="entry name" value="RVT_2"/>
    <property type="match status" value="1"/>
</dbReference>
<feature type="domain" description="RST" evidence="7">
    <location>
        <begin position="334"/>
        <end position="405"/>
    </location>
</feature>
<keyword evidence="5" id="KW-0472">Membrane</keyword>
<dbReference type="InterPro" id="IPR000782">
    <property type="entry name" value="FAS1_domain"/>
</dbReference>
<dbReference type="PANTHER" id="PTHR37232:SF2">
    <property type="entry name" value="FAS1 DOMAIN-CONTAINING PROTEIN"/>
    <property type="match status" value="1"/>
</dbReference>
<dbReference type="InterPro" id="IPR043502">
    <property type="entry name" value="DNA/RNA_pol_sf"/>
</dbReference>
<dbReference type="SUPFAM" id="SSF56672">
    <property type="entry name" value="DNA/RNA polymerases"/>
    <property type="match status" value="1"/>
</dbReference>
<comment type="subcellular location">
    <subcellularLocation>
        <location evidence="1">Nucleus</location>
    </subcellularLocation>
</comment>